<feature type="domain" description="Methyltransferase type 11" evidence="1">
    <location>
        <begin position="77"/>
        <end position="188"/>
    </location>
</feature>
<protein>
    <recommendedName>
        <fullName evidence="1">Methyltransferase type 11 domain-containing protein</fullName>
    </recommendedName>
</protein>
<gene>
    <name evidence="2" type="ORF">SI65_09218</name>
</gene>
<organism evidence="2 3">
    <name type="scientific">Aspergillus cristatus</name>
    <name type="common">Chinese Fuzhuan brick tea-fermentation fungus</name>
    <name type="synonym">Eurotium cristatum</name>
    <dbReference type="NCBI Taxonomy" id="573508"/>
    <lineage>
        <taxon>Eukaryota</taxon>
        <taxon>Fungi</taxon>
        <taxon>Dikarya</taxon>
        <taxon>Ascomycota</taxon>
        <taxon>Pezizomycotina</taxon>
        <taxon>Eurotiomycetes</taxon>
        <taxon>Eurotiomycetidae</taxon>
        <taxon>Eurotiales</taxon>
        <taxon>Aspergillaceae</taxon>
        <taxon>Aspergillus</taxon>
        <taxon>Aspergillus subgen. Aspergillus</taxon>
    </lineage>
</organism>
<accession>A0A1E3B2W7</accession>
<dbReference type="SUPFAM" id="SSF53335">
    <property type="entry name" value="S-adenosyl-L-methionine-dependent methyltransferases"/>
    <property type="match status" value="1"/>
</dbReference>
<dbReference type="Gene3D" id="3.40.50.150">
    <property type="entry name" value="Vaccinia Virus protein VP39"/>
    <property type="match status" value="1"/>
</dbReference>
<dbReference type="STRING" id="573508.A0A1E3B2W7"/>
<evidence type="ECO:0000313" key="2">
    <source>
        <dbReference type="EMBL" id="ODM15277.1"/>
    </source>
</evidence>
<dbReference type="EMBL" id="JXNT01000017">
    <property type="protein sequence ID" value="ODM15277.1"/>
    <property type="molecule type" value="Genomic_DNA"/>
</dbReference>
<keyword evidence="3" id="KW-1185">Reference proteome</keyword>
<dbReference type="InterPro" id="IPR029063">
    <property type="entry name" value="SAM-dependent_MTases_sf"/>
</dbReference>
<dbReference type="CDD" id="cd02440">
    <property type="entry name" value="AdoMet_MTases"/>
    <property type="match status" value="1"/>
</dbReference>
<dbReference type="GO" id="GO:0008757">
    <property type="term" value="F:S-adenosylmethionine-dependent methyltransferase activity"/>
    <property type="evidence" value="ECO:0007669"/>
    <property type="project" value="InterPro"/>
</dbReference>
<dbReference type="VEuPathDB" id="FungiDB:SI65_09218"/>
<sequence>MSVESYYTSLETRLGNALFFGGRSHLPYYPSLSPNAGLREYIKLLSPFPIYPALLAMENHLLASLKIQGQGQGREVLDAGCGTGDMAIYFSKRGLKVHAIDLLPDKVTISRKNVEMELGRVYKTGNHGAVKSLESLSIQEGDYHDLSPIFPENKFDAVYTIEALAHATDLPAVLGEFYRVLKPGGRIALYEYDHWMSSTSTEDEMSKVHQYGGIDPTATGTSATTTGGREKDGRGLAAIVRDTGFTDVHEEDLSENVRPLLRFLVVCLFVPYMIVRVLGLEARFINTVAVVVNYRRGWKYVGVTGRKA</sequence>
<dbReference type="Proteomes" id="UP000094569">
    <property type="component" value="Unassembled WGS sequence"/>
</dbReference>
<comment type="caution">
    <text evidence="2">The sequence shown here is derived from an EMBL/GenBank/DDBJ whole genome shotgun (WGS) entry which is preliminary data.</text>
</comment>
<name>A0A1E3B2W7_ASPCR</name>
<reference evidence="2 3" key="1">
    <citation type="journal article" date="2016" name="BMC Genomics">
        <title>Comparative genomic and transcriptomic analyses of the Fuzhuan brick tea-fermentation fungus Aspergillus cristatus.</title>
        <authorList>
            <person name="Ge Y."/>
            <person name="Wang Y."/>
            <person name="Liu Y."/>
            <person name="Tan Y."/>
            <person name="Ren X."/>
            <person name="Zhang X."/>
            <person name="Hyde K.D."/>
            <person name="Liu Y."/>
            <person name="Liu Z."/>
        </authorList>
    </citation>
    <scope>NUCLEOTIDE SEQUENCE [LARGE SCALE GENOMIC DNA]</scope>
    <source>
        <strain evidence="2 3">GZAAS20.1005</strain>
    </source>
</reference>
<evidence type="ECO:0000313" key="3">
    <source>
        <dbReference type="Proteomes" id="UP000094569"/>
    </source>
</evidence>
<dbReference type="AlphaFoldDB" id="A0A1E3B2W7"/>
<evidence type="ECO:0000259" key="1">
    <source>
        <dbReference type="Pfam" id="PF08241"/>
    </source>
</evidence>
<dbReference type="Pfam" id="PF08241">
    <property type="entry name" value="Methyltransf_11"/>
    <property type="match status" value="1"/>
</dbReference>
<dbReference type="PANTHER" id="PTHR43591">
    <property type="entry name" value="METHYLTRANSFERASE"/>
    <property type="match status" value="1"/>
</dbReference>
<dbReference type="InterPro" id="IPR013216">
    <property type="entry name" value="Methyltransf_11"/>
</dbReference>
<dbReference type="OrthoDB" id="540004at2759"/>
<proteinExistence type="predicted"/>